<gene>
    <name evidence="2" type="ORF">BSL78_25944</name>
</gene>
<keyword evidence="3" id="KW-1185">Reference proteome</keyword>
<evidence type="ECO:0000313" key="3">
    <source>
        <dbReference type="Proteomes" id="UP000230750"/>
    </source>
</evidence>
<feature type="compositionally biased region" description="Polar residues" evidence="1">
    <location>
        <begin position="27"/>
        <end position="51"/>
    </location>
</feature>
<sequence>MDDSFKFYHFSPAQIKEHALVYDYNRNKSSGTFDDSPVKSSNSMNPQNPNLCISYLPPDDEIPIYPRPLQKTPEPAVSVPHFHTPGNVSPSSSGDFSR</sequence>
<dbReference type="Proteomes" id="UP000230750">
    <property type="component" value="Unassembled WGS sequence"/>
</dbReference>
<evidence type="ECO:0000313" key="2">
    <source>
        <dbReference type="EMBL" id="PIK37227.1"/>
    </source>
</evidence>
<protein>
    <submittedName>
        <fullName evidence="2">Uncharacterized protein</fullName>
    </submittedName>
</protein>
<dbReference type="AlphaFoldDB" id="A0A2G8JNA8"/>
<feature type="non-terminal residue" evidence="2">
    <location>
        <position position="98"/>
    </location>
</feature>
<feature type="compositionally biased region" description="Polar residues" evidence="1">
    <location>
        <begin position="86"/>
        <end position="98"/>
    </location>
</feature>
<name>A0A2G8JNA8_STIJA</name>
<dbReference type="EMBL" id="MRZV01001533">
    <property type="protein sequence ID" value="PIK37227.1"/>
    <property type="molecule type" value="Genomic_DNA"/>
</dbReference>
<feature type="region of interest" description="Disordered" evidence="1">
    <location>
        <begin position="26"/>
        <end position="98"/>
    </location>
</feature>
<organism evidence="2 3">
    <name type="scientific">Stichopus japonicus</name>
    <name type="common">Sea cucumber</name>
    <dbReference type="NCBI Taxonomy" id="307972"/>
    <lineage>
        <taxon>Eukaryota</taxon>
        <taxon>Metazoa</taxon>
        <taxon>Echinodermata</taxon>
        <taxon>Eleutherozoa</taxon>
        <taxon>Echinozoa</taxon>
        <taxon>Holothuroidea</taxon>
        <taxon>Aspidochirotacea</taxon>
        <taxon>Aspidochirotida</taxon>
        <taxon>Stichopodidae</taxon>
        <taxon>Apostichopus</taxon>
    </lineage>
</organism>
<accession>A0A2G8JNA8</accession>
<dbReference type="OrthoDB" id="1746725at2759"/>
<proteinExistence type="predicted"/>
<comment type="caution">
    <text evidence="2">The sequence shown here is derived from an EMBL/GenBank/DDBJ whole genome shotgun (WGS) entry which is preliminary data.</text>
</comment>
<reference evidence="2 3" key="1">
    <citation type="journal article" date="2017" name="PLoS Biol.">
        <title>The sea cucumber genome provides insights into morphological evolution and visceral regeneration.</title>
        <authorList>
            <person name="Zhang X."/>
            <person name="Sun L."/>
            <person name="Yuan J."/>
            <person name="Sun Y."/>
            <person name="Gao Y."/>
            <person name="Zhang L."/>
            <person name="Li S."/>
            <person name="Dai H."/>
            <person name="Hamel J.F."/>
            <person name="Liu C."/>
            <person name="Yu Y."/>
            <person name="Liu S."/>
            <person name="Lin W."/>
            <person name="Guo K."/>
            <person name="Jin S."/>
            <person name="Xu P."/>
            <person name="Storey K.B."/>
            <person name="Huan P."/>
            <person name="Zhang T."/>
            <person name="Zhou Y."/>
            <person name="Zhang J."/>
            <person name="Lin C."/>
            <person name="Li X."/>
            <person name="Xing L."/>
            <person name="Huo D."/>
            <person name="Sun M."/>
            <person name="Wang L."/>
            <person name="Mercier A."/>
            <person name="Li F."/>
            <person name="Yang H."/>
            <person name="Xiang J."/>
        </authorList>
    </citation>
    <scope>NUCLEOTIDE SEQUENCE [LARGE SCALE GENOMIC DNA]</scope>
    <source>
        <strain evidence="2">Shaxun</strain>
        <tissue evidence="2">Muscle</tissue>
    </source>
</reference>
<evidence type="ECO:0000256" key="1">
    <source>
        <dbReference type="SAM" id="MobiDB-lite"/>
    </source>
</evidence>